<dbReference type="EMBL" id="UPSH01000001">
    <property type="protein sequence ID" value="VBB18252.1"/>
    <property type="molecule type" value="Genomic_DNA"/>
</dbReference>
<keyword evidence="1" id="KW-0472">Membrane</keyword>
<dbReference type="Proteomes" id="UP000594342">
    <property type="component" value="Unassembled WGS sequence"/>
</dbReference>
<evidence type="ECO:0000313" key="3">
    <source>
        <dbReference type="Proteomes" id="UP000594342"/>
    </source>
</evidence>
<organism evidence="2 3">
    <name type="scientific">Yasminevirus sp. GU-2018</name>
    <dbReference type="NCBI Taxonomy" id="2420051"/>
    <lineage>
        <taxon>Viruses</taxon>
        <taxon>Varidnaviria</taxon>
        <taxon>Bamfordvirae</taxon>
        <taxon>Nucleocytoviricota</taxon>
        <taxon>Megaviricetes</taxon>
        <taxon>Imitervirales</taxon>
        <taxon>Mimiviridae</taxon>
        <taxon>Klosneuvirinae</taxon>
        <taxon>Yasminevirus</taxon>
        <taxon>Yasminevirus saudimassiliense</taxon>
    </lineage>
</organism>
<keyword evidence="1" id="KW-0812">Transmembrane</keyword>
<sequence>MVCQRLSKIVRDNQKIGRMSREQCFYQQLKLIYHLISITMDSPSVKTDAPITDTVTKILNNDYVFALLAIAAFAYGQRAGPKLPQWLIDVFSKDIVRVLFLSLLLVIRFESRPTVALIIAVAFVYILQYIYIEQFQENFTSDVAKKLKKLKEKSKKELNELKDRSKTGFDSVKGTLRDPSKIGHYVDDGLDHAVKKTA</sequence>
<feature type="transmembrane region" description="Helical" evidence="1">
    <location>
        <begin position="114"/>
        <end position="132"/>
    </location>
</feature>
<comment type="caution">
    <text evidence="2">The sequence shown here is derived from an EMBL/GenBank/DDBJ whole genome shotgun (WGS) entry which is preliminary data.</text>
</comment>
<keyword evidence="1" id="KW-1133">Transmembrane helix</keyword>
<evidence type="ECO:0000313" key="2">
    <source>
        <dbReference type="EMBL" id="VBB18252.1"/>
    </source>
</evidence>
<evidence type="ECO:0000256" key="1">
    <source>
        <dbReference type="SAM" id="Phobius"/>
    </source>
</evidence>
<name>A0A5K0U9U7_9VIRU</name>
<proteinExistence type="predicted"/>
<protein>
    <submittedName>
        <fullName evidence="2">Uncharacterized protein</fullName>
    </submittedName>
</protein>
<keyword evidence="3" id="KW-1185">Reference proteome</keyword>
<accession>A0A5K0U9U7</accession>
<reference evidence="2 3" key="1">
    <citation type="submission" date="2018-10" db="EMBL/GenBank/DDBJ databases">
        <authorList>
            <consortium name="IHU Genomes"/>
        </authorList>
    </citation>
    <scope>NUCLEOTIDE SEQUENCE [LARGE SCALE GENOMIC DNA]</scope>
    <source>
        <strain evidence="2 3">A1</strain>
    </source>
</reference>
<gene>
    <name evidence="2" type="ORF">YASMINEVIRUS_715</name>
</gene>